<comment type="similarity">
    <text evidence="1 5">Belongs to the bacterial ribosomal protein bL32 family.</text>
</comment>
<keyword evidence="2 5" id="KW-0689">Ribosomal protein</keyword>
<name>A0A2Y9AVC3_9MICO</name>
<feature type="compositionally biased region" description="Basic residues" evidence="6">
    <location>
        <begin position="38"/>
        <end position="53"/>
    </location>
</feature>
<evidence type="ECO:0000256" key="5">
    <source>
        <dbReference type="HAMAP-Rule" id="MF_00340"/>
    </source>
</evidence>
<evidence type="ECO:0000313" key="7">
    <source>
        <dbReference type="EMBL" id="SSA46487.1"/>
    </source>
</evidence>
<evidence type="ECO:0000256" key="6">
    <source>
        <dbReference type="SAM" id="MobiDB-lite"/>
    </source>
</evidence>
<evidence type="ECO:0000256" key="1">
    <source>
        <dbReference type="ARBA" id="ARBA00008560"/>
    </source>
</evidence>
<sequence length="89" mass="9996">MSHRPRRPALDPDACAVARYTTAIVSTTKGAAGQMAVPKRKMSRSNTRSRRSQWKAEPTTLQTVRVQGREIQVPRRLAKAYQKGLEFAD</sequence>
<accession>A0A2Y9AVC3</accession>
<evidence type="ECO:0000313" key="8">
    <source>
        <dbReference type="Proteomes" id="UP000250222"/>
    </source>
</evidence>
<dbReference type="AlphaFoldDB" id="A0A2Y9AVC3"/>
<keyword evidence="8" id="KW-1185">Reference proteome</keyword>
<organism evidence="7 8">
    <name type="scientific">Georgenia satyanarayanai</name>
    <dbReference type="NCBI Taxonomy" id="860221"/>
    <lineage>
        <taxon>Bacteria</taxon>
        <taxon>Bacillati</taxon>
        <taxon>Actinomycetota</taxon>
        <taxon>Actinomycetes</taxon>
        <taxon>Micrococcales</taxon>
        <taxon>Bogoriellaceae</taxon>
        <taxon>Georgenia</taxon>
    </lineage>
</organism>
<feature type="region of interest" description="Disordered" evidence="6">
    <location>
        <begin position="31"/>
        <end position="57"/>
    </location>
</feature>
<evidence type="ECO:0000256" key="3">
    <source>
        <dbReference type="ARBA" id="ARBA00023274"/>
    </source>
</evidence>
<dbReference type="SUPFAM" id="SSF57829">
    <property type="entry name" value="Zn-binding ribosomal proteins"/>
    <property type="match status" value="1"/>
</dbReference>
<keyword evidence="3 5" id="KW-0687">Ribonucleoprotein</keyword>
<evidence type="ECO:0000256" key="2">
    <source>
        <dbReference type="ARBA" id="ARBA00022980"/>
    </source>
</evidence>
<dbReference type="Pfam" id="PF01783">
    <property type="entry name" value="Ribosomal_L32p"/>
    <property type="match status" value="1"/>
</dbReference>
<dbReference type="HAMAP" id="MF_00340">
    <property type="entry name" value="Ribosomal_bL32"/>
    <property type="match status" value="1"/>
</dbReference>
<dbReference type="Proteomes" id="UP000250222">
    <property type="component" value="Unassembled WGS sequence"/>
</dbReference>
<dbReference type="GO" id="GO:0015934">
    <property type="term" value="C:large ribosomal subunit"/>
    <property type="evidence" value="ECO:0007669"/>
    <property type="project" value="InterPro"/>
</dbReference>
<dbReference type="NCBIfam" id="TIGR01031">
    <property type="entry name" value="rpmF_bact"/>
    <property type="match status" value="1"/>
</dbReference>
<protein>
    <recommendedName>
        <fullName evidence="4 5">Large ribosomal subunit protein bL32</fullName>
    </recommendedName>
</protein>
<reference evidence="7 8" key="1">
    <citation type="submission" date="2016-10" db="EMBL/GenBank/DDBJ databases">
        <authorList>
            <person name="Cai Z."/>
        </authorList>
    </citation>
    <scope>NUCLEOTIDE SEQUENCE [LARGE SCALE GENOMIC DNA]</scope>
    <source>
        <strain evidence="7 8">CGMCC 1.10826</strain>
    </source>
</reference>
<dbReference type="GO" id="GO:0006412">
    <property type="term" value="P:translation"/>
    <property type="evidence" value="ECO:0007669"/>
    <property type="project" value="UniProtKB-UniRule"/>
</dbReference>
<dbReference type="InterPro" id="IPR011332">
    <property type="entry name" value="Ribosomal_zn-bd"/>
</dbReference>
<dbReference type="InterPro" id="IPR002677">
    <property type="entry name" value="Ribosomal_bL32"/>
</dbReference>
<proteinExistence type="inferred from homology"/>
<dbReference type="EMBL" id="UETB01000018">
    <property type="protein sequence ID" value="SSA46487.1"/>
    <property type="molecule type" value="Genomic_DNA"/>
</dbReference>
<dbReference type="GO" id="GO:0003735">
    <property type="term" value="F:structural constituent of ribosome"/>
    <property type="evidence" value="ECO:0007669"/>
    <property type="project" value="InterPro"/>
</dbReference>
<evidence type="ECO:0000256" key="4">
    <source>
        <dbReference type="ARBA" id="ARBA00035178"/>
    </source>
</evidence>
<gene>
    <name evidence="5" type="primary">rpmF</name>
    <name evidence="7" type="ORF">SAMN05216184_11836</name>
</gene>